<dbReference type="PROSITE" id="PS51462">
    <property type="entry name" value="NUDIX"/>
    <property type="match status" value="1"/>
</dbReference>
<name>B1XTU1_POLNS</name>
<dbReference type="Pfam" id="PF00293">
    <property type="entry name" value="NUDIX"/>
    <property type="match status" value="1"/>
</dbReference>
<dbReference type="PANTHER" id="PTHR43222">
    <property type="entry name" value="NUDIX HYDROLASE 23"/>
    <property type="match status" value="1"/>
</dbReference>
<feature type="domain" description="Nudix hydrolase" evidence="5">
    <location>
        <begin position="36"/>
        <end position="163"/>
    </location>
</feature>
<comment type="similarity">
    <text evidence="4">Belongs to the Nudix hydrolase family.</text>
</comment>
<dbReference type="eggNOG" id="COG0494">
    <property type="taxonomic scope" value="Bacteria"/>
</dbReference>
<dbReference type="PROSITE" id="PS00893">
    <property type="entry name" value="NUDIX_BOX"/>
    <property type="match status" value="1"/>
</dbReference>
<dbReference type="OrthoDB" id="5511555at2"/>
<reference evidence="6" key="1">
    <citation type="submission" date="2008-03" db="EMBL/GenBank/DDBJ databases">
        <title>Complete sequence of Polynucleobacter necessarius STIR1.</title>
        <authorList>
            <consortium name="US DOE Joint Genome Institute"/>
            <person name="Copeland A."/>
            <person name="Lucas S."/>
            <person name="Lapidus A."/>
            <person name="Barry K."/>
            <person name="Detter J.C."/>
            <person name="Glavina del Rio T."/>
            <person name="Hammon N."/>
            <person name="Israni S."/>
            <person name="Dalin E."/>
            <person name="Tice H."/>
            <person name="Pitluck S."/>
            <person name="Chain P."/>
            <person name="Malfatti S."/>
            <person name="Shin M."/>
            <person name="Vergez L."/>
            <person name="Schmutz J."/>
            <person name="Larimer F."/>
            <person name="Land M."/>
            <person name="Hauser L."/>
            <person name="Kyrpides N."/>
            <person name="Kim E."/>
            <person name="Hahn M."/>
            <person name="Richardson P."/>
        </authorList>
    </citation>
    <scope>NUCLEOTIDE SEQUENCE [LARGE SCALE GENOMIC DNA]</scope>
    <source>
        <strain evidence="6">STIR1</strain>
    </source>
</reference>
<dbReference type="AlphaFoldDB" id="B1XTU1"/>
<comment type="cofactor">
    <cofactor evidence="1">
        <name>Mg(2+)</name>
        <dbReference type="ChEBI" id="CHEBI:18420"/>
    </cofactor>
</comment>
<sequence length="163" mass="18306">MNALAAIATQAKNSPYSDQCKLVLASADPYARASKAGHITASGLVIRDDKVLLIFHPFIKRWFQPGGHIDEGESSIEAAIREVYEETGYVCELDSNNQEPIDIDIHETPENPKKGEGAHLHIDLLYCLRVVRQEQSEEDIECKWFAFNEIESIRIQRALAKLA</sequence>
<dbReference type="EMBL" id="CP001010">
    <property type="protein sequence ID" value="ACB43768.1"/>
    <property type="molecule type" value="Genomic_DNA"/>
</dbReference>
<dbReference type="SUPFAM" id="SSF55811">
    <property type="entry name" value="Nudix"/>
    <property type="match status" value="1"/>
</dbReference>
<evidence type="ECO:0000256" key="3">
    <source>
        <dbReference type="ARBA" id="ARBA00022842"/>
    </source>
</evidence>
<proteinExistence type="inferred from homology"/>
<dbReference type="KEGG" id="pne:Pnec_0504"/>
<evidence type="ECO:0000313" key="6">
    <source>
        <dbReference type="EMBL" id="ACB43768.1"/>
    </source>
</evidence>
<dbReference type="PANTHER" id="PTHR43222:SF2">
    <property type="entry name" value="NUDIX HYDROLASE 23, CHLOROPLASTIC"/>
    <property type="match status" value="1"/>
</dbReference>
<dbReference type="HOGENOM" id="CLU_101758_2_0_4"/>
<dbReference type="STRING" id="452638.Pnec_0504"/>
<dbReference type="GO" id="GO:0016787">
    <property type="term" value="F:hydrolase activity"/>
    <property type="evidence" value="ECO:0007669"/>
    <property type="project" value="UniProtKB-KW"/>
</dbReference>
<dbReference type="InterPro" id="IPR020084">
    <property type="entry name" value="NUDIX_hydrolase_CS"/>
</dbReference>
<protein>
    <submittedName>
        <fullName evidence="6">NUDIX hydrolase</fullName>
    </submittedName>
</protein>
<gene>
    <name evidence="6" type="ordered locus">Pnec_0504</name>
</gene>
<dbReference type="CDD" id="cd03674">
    <property type="entry name" value="NUDIX_Hydrolase"/>
    <property type="match status" value="1"/>
</dbReference>
<evidence type="ECO:0000256" key="1">
    <source>
        <dbReference type="ARBA" id="ARBA00001946"/>
    </source>
</evidence>
<evidence type="ECO:0000256" key="2">
    <source>
        <dbReference type="ARBA" id="ARBA00022801"/>
    </source>
</evidence>
<accession>B1XTU1</accession>
<keyword evidence="2 4" id="KW-0378">Hydrolase</keyword>
<evidence type="ECO:0000259" key="5">
    <source>
        <dbReference type="PROSITE" id="PS51462"/>
    </source>
</evidence>
<dbReference type="InterPro" id="IPR000086">
    <property type="entry name" value="NUDIX_hydrolase_dom"/>
</dbReference>
<dbReference type="PRINTS" id="PR00502">
    <property type="entry name" value="NUDIXFAMILY"/>
</dbReference>
<organism evidence="6">
    <name type="scientific">Polynucleobacter necessarius subsp. necessarius (strain STIR1)</name>
    <dbReference type="NCBI Taxonomy" id="452638"/>
    <lineage>
        <taxon>Bacteria</taxon>
        <taxon>Pseudomonadati</taxon>
        <taxon>Pseudomonadota</taxon>
        <taxon>Betaproteobacteria</taxon>
        <taxon>Burkholderiales</taxon>
        <taxon>Burkholderiaceae</taxon>
        <taxon>Polynucleobacter</taxon>
    </lineage>
</organism>
<dbReference type="InterPro" id="IPR015797">
    <property type="entry name" value="NUDIX_hydrolase-like_dom_sf"/>
</dbReference>
<evidence type="ECO:0000256" key="4">
    <source>
        <dbReference type="RuleBase" id="RU003476"/>
    </source>
</evidence>
<dbReference type="InterPro" id="IPR020476">
    <property type="entry name" value="Nudix_hydrolase"/>
</dbReference>
<keyword evidence="3" id="KW-0460">Magnesium</keyword>
<dbReference type="Gene3D" id="3.90.79.10">
    <property type="entry name" value="Nucleoside Triphosphate Pyrophosphohydrolase"/>
    <property type="match status" value="1"/>
</dbReference>